<dbReference type="FunFam" id="3.30.70.270:FF:000020">
    <property type="entry name" value="Transposon Tf2-6 polyprotein-like Protein"/>
    <property type="match status" value="1"/>
</dbReference>
<dbReference type="InterPro" id="IPR012337">
    <property type="entry name" value="RNaseH-like_sf"/>
</dbReference>
<feature type="domain" description="DUF659" evidence="3">
    <location>
        <begin position="584"/>
        <end position="706"/>
    </location>
</feature>
<dbReference type="PANTHER" id="PTHR33064">
    <property type="entry name" value="POL PROTEIN"/>
    <property type="match status" value="1"/>
</dbReference>
<feature type="region of interest" description="Disordered" evidence="1">
    <location>
        <begin position="903"/>
        <end position="924"/>
    </location>
</feature>
<proteinExistence type="predicted"/>
<evidence type="ECO:0000313" key="5">
    <source>
        <dbReference type="Proteomes" id="UP000265515"/>
    </source>
</evidence>
<dbReference type="SUPFAM" id="SSF56672">
    <property type="entry name" value="DNA/RNA polymerases"/>
    <property type="match status" value="1"/>
</dbReference>
<dbReference type="Pfam" id="PF04937">
    <property type="entry name" value="DUF659"/>
    <property type="match status" value="1"/>
</dbReference>
<dbReference type="PANTHER" id="PTHR33064:SF37">
    <property type="entry name" value="RIBONUCLEASE H"/>
    <property type="match status" value="1"/>
</dbReference>
<feature type="domain" description="Reverse transcriptase" evidence="2">
    <location>
        <begin position="283"/>
        <end position="390"/>
    </location>
</feature>
<evidence type="ECO:0000313" key="4">
    <source>
        <dbReference type="EMBL" id="GBG63940.1"/>
    </source>
</evidence>
<feature type="compositionally biased region" description="Polar residues" evidence="1">
    <location>
        <begin position="994"/>
        <end position="1009"/>
    </location>
</feature>
<dbReference type="STRING" id="69332.A0A388K1L3"/>
<protein>
    <recommendedName>
        <fullName evidence="6">Reverse transcriptase domain-containing protein</fullName>
    </recommendedName>
</protein>
<sequence length="1069" mass="120866">MLFEPSDEHAELTPAEAERSNLANLMLTMMRAVMWNNTMLTVQIHEGRQLRQTQQKDAAALTAAVRAAATHQQQQQQLSNTTTTRVNSIEAKASAAPGCTTDTAKQLRERIDHVVTIIGELGDFTSPATISSMVAAIKTDITRLKSGSDAAKKAYKMPSFNIGKFDDYNKTDALTWWQGFLTEASCHSVPPEDMMKALYLQLIGGAQAWVNNTAANLKCTIAQLHTHIPWKQFEQMWFTRFMVRNAVKAAMNDVYSSSQGNMPTRDWTIKWQKIVTTPGFDLSYHHIEIQPQDRYKTAFKTRYGHFAWVVMPFRLTNAPATFQAAMTTEFRDLLDHSVLIYLNDILIYSRTLDEHLVHHVVLDRLRAAKYKANRDKCEFAKQELEYLGHYVTLKGIRPLTDKIQAIVDWSEPRCTTDVRSFMGMAGYYHRFVESYSKVEAPLSRLQSPKVPFEFDDAARGAFNTLKAAIRGCGGRVQQPQPVENRVDTSLSTTTKERQSTLKEGGAIISKNEEAQRSIDDWLVYEGVSFNMVRSKYFLRMIHKVHDAERSFILAKYDAQWTTRLDMSRARVEEGGLRQQRSWPRWPRTGCMLQLDGWTDRRGRPHLNVMVSFPTGVLFWKSHCMSGKDKGAASYFDILAESIHEVGEKSVVGVIMDNAAVCVRAGRLVEDTFPMIFHVPFAAHCLDLVLHDVGKIEWVARMVGKANDLVKFVMNHQRVRDVFYIHLGGRQLLRPAATRFVTNFHMLDRLKKQRKPLVDMVTTDERWRATLVPHGQRSAFHEMEDVLLDAAGFWEDVNKAINVVYDIVLLLKLVDGNNPTISKVDEWNWSLFAAIHSKERNGLAPETMHKLVYSKWNMRLLGSLQHMPESAKDLIEWDDPPTKDEQKEAKERVKLAERRLKSLTSAGDDVIPPADGGGDEDGDEAVVPCREECNLEEIEEGQCRDWLGLTMEGNFLVKRSQTEVRRRACTLGTEEHMRAHKKGDGDTPPHGAATTAPQTETGTSSAQPDPQRQKKARGRQRKTPAADVEGSDVVTVKGENPAQTLEENHVQRGGQGQGGQWQGCGEEVAT</sequence>
<keyword evidence="5" id="KW-1185">Reference proteome</keyword>
<gene>
    <name evidence="4" type="ORF">CBR_g39944</name>
</gene>
<accession>A0A388K1L3</accession>
<name>A0A388K1L3_CHABU</name>
<feature type="region of interest" description="Disordered" evidence="1">
    <location>
        <begin position="969"/>
        <end position="1069"/>
    </location>
</feature>
<evidence type="ECO:0000259" key="3">
    <source>
        <dbReference type="Pfam" id="PF04937"/>
    </source>
</evidence>
<dbReference type="EMBL" id="BFEA01000044">
    <property type="protein sequence ID" value="GBG63940.1"/>
    <property type="molecule type" value="Genomic_DNA"/>
</dbReference>
<dbReference type="Pfam" id="PF00078">
    <property type="entry name" value="RVT_1"/>
    <property type="match status" value="1"/>
</dbReference>
<dbReference type="OrthoDB" id="2423954at2759"/>
<dbReference type="AlphaFoldDB" id="A0A388K1L3"/>
<dbReference type="InterPro" id="IPR051320">
    <property type="entry name" value="Viral_Replic_Matur_Polypro"/>
</dbReference>
<dbReference type="Gene3D" id="3.10.10.10">
    <property type="entry name" value="HIV Type 1 Reverse Transcriptase, subunit A, domain 1"/>
    <property type="match status" value="1"/>
</dbReference>
<dbReference type="InterPro" id="IPR043502">
    <property type="entry name" value="DNA/RNA_pol_sf"/>
</dbReference>
<comment type="caution">
    <text evidence="4">The sequence shown here is derived from an EMBL/GenBank/DDBJ whole genome shotgun (WGS) entry which is preliminary data.</text>
</comment>
<evidence type="ECO:0008006" key="6">
    <source>
        <dbReference type="Google" id="ProtNLM"/>
    </source>
</evidence>
<dbReference type="Gramene" id="GBG63940">
    <property type="protein sequence ID" value="GBG63940"/>
    <property type="gene ID" value="CBR_g39944"/>
</dbReference>
<dbReference type="InterPro" id="IPR007021">
    <property type="entry name" value="DUF659"/>
</dbReference>
<evidence type="ECO:0000259" key="2">
    <source>
        <dbReference type="Pfam" id="PF00078"/>
    </source>
</evidence>
<feature type="compositionally biased region" description="Basic and acidic residues" evidence="1">
    <location>
        <begin position="972"/>
        <end position="986"/>
    </location>
</feature>
<dbReference type="SUPFAM" id="SSF53098">
    <property type="entry name" value="Ribonuclease H-like"/>
    <property type="match status" value="1"/>
</dbReference>
<dbReference type="Proteomes" id="UP000265515">
    <property type="component" value="Unassembled WGS sequence"/>
</dbReference>
<dbReference type="Gene3D" id="3.30.70.270">
    <property type="match status" value="2"/>
</dbReference>
<organism evidence="4 5">
    <name type="scientific">Chara braunii</name>
    <name type="common">Braun's stonewort</name>
    <dbReference type="NCBI Taxonomy" id="69332"/>
    <lineage>
        <taxon>Eukaryota</taxon>
        <taxon>Viridiplantae</taxon>
        <taxon>Streptophyta</taxon>
        <taxon>Charophyceae</taxon>
        <taxon>Charales</taxon>
        <taxon>Characeae</taxon>
        <taxon>Chara</taxon>
    </lineage>
</organism>
<evidence type="ECO:0000256" key="1">
    <source>
        <dbReference type="SAM" id="MobiDB-lite"/>
    </source>
</evidence>
<feature type="compositionally biased region" description="Gly residues" evidence="1">
    <location>
        <begin position="1052"/>
        <end position="1061"/>
    </location>
</feature>
<feature type="compositionally biased region" description="Basic residues" evidence="1">
    <location>
        <begin position="1012"/>
        <end position="1021"/>
    </location>
</feature>
<reference evidence="4 5" key="1">
    <citation type="journal article" date="2018" name="Cell">
        <title>The Chara Genome: Secondary Complexity and Implications for Plant Terrestrialization.</title>
        <authorList>
            <person name="Nishiyama T."/>
            <person name="Sakayama H."/>
            <person name="Vries J.D."/>
            <person name="Buschmann H."/>
            <person name="Saint-Marcoux D."/>
            <person name="Ullrich K.K."/>
            <person name="Haas F.B."/>
            <person name="Vanderstraeten L."/>
            <person name="Becker D."/>
            <person name="Lang D."/>
            <person name="Vosolsobe S."/>
            <person name="Rombauts S."/>
            <person name="Wilhelmsson P.K.I."/>
            <person name="Janitza P."/>
            <person name="Kern R."/>
            <person name="Heyl A."/>
            <person name="Rumpler F."/>
            <person name="Villalobos L.I.A.C."/>
            <person name="Clay J.M."/>
            <person name="Skokan R."/>
            <person name="Toyoda A."/>
            <person name="Suzuki Y."/>
            <person name="Kagoshima H."/>
            <person name="Schijlen E."/>
            <person name="Tajeshwar N."/>
            <person name="Catarino B."/>
            <person name="Hetherington A.J."/>
            <person name="Saltykova A."/>
            <person name="Bonnot C."/>
            <person name="Breuninger H."/>
            <person name="Symeonidi A."/>
            <person name="Radhakrishnan G.V."/>
            <person name="Van Nieuwerburgh F."/>
            <person name="Deforce D."/>
            <person name="Chang C."/>
            <person name="Karol K.G."/>
            <person name="Hedrich R."/>
            <person name="Ulvskov P."/>
            <person name="Glockner G."/>
            <person name="Delwiche C.F."/>
            <person name="Petrasek J."/>
            <person name="Van de Peer Y."/>
            <person name="Friml J."/>
            <person name="Beilby M."/>
            <person name="Dolan L."/>
            <person name="Kohara Y."/>
            <person name="Sugano S."/>
            <person name="Fujiyama A."/>
            <person name="Delaux P.-M."/>
            <person name="Quint M."/>
            <person name="TheiBen G."/>
            <person name="Hagemann M."/>
            <person name="Harholt J."/>
            <person name="Dunand C."/>
            <person name="Zachgo S."/>
            <person name="Langdale J."/>
            <person name="Maumus F."/>
            <person name="Straeten D.V.D."/>
            <person name="Gould S.B."/>
            <person name="Rensing S.A."/>
        </authorList>
    </citation>
    <scope>NUCLEOTIDE SEQUENCE [LARGE SCALE GENOMIC DNA]</scope>
    <source>
        <strain evidence="4 5">S276</strain>
    </source>
</reference>
<dbReference type="InterPro" id="IPR043128">
    <property type="entry name" value="Rev_trsase/Diguanyl_cyclase"/>
</dbReference>
<dbReference type="InterPro" id="IPR000477">
    <property type="entry name" value="RT_dom"/>
</dbReference>
<dbReference type="CDD" id="cd01647">
    <property type="entry name" value="RT_LTR"/>
    <property type="match status" value="1"/>
</dbReference>